<dbReference type="CDD" id="cd00054">
    <property type="entry name" value="EGF_CA"/>
    <property type="match status" value="1"/>
</dbReference>
<evidence type="ECO:0000256" key="1">
    <source>
        <dbReference type="ARBA" id="ARBA00023157"/>
    </source>
</evidence>
<dbReference type="PANTHER" id="PTHR15036:SF49">
    <property type="entry name" value="AXOTACTIN"/>
    <property type="match status" value="1"/>
</dbReference>
<dbReference type="HOGENOM" id="CLU_822029_0_0_1"/>
<dbReference type="InterPro" id="IPR013320">
    <property type="entry name" value="ConA-like_dom_sf"/>
</dbReference>
<dbReference type="Pfam" id="PF00008">
    <property type="entry name" value="EGF"/>
    <property type="match status" value="1"/>
</dbReference>
<dbReference type="AlphaFoldDB" id="T1F9J2"/>
<dbReference type="eggNOG" id="KOG3514">
    <property type="taxonomic scope" value="Eukaryota"/>
</dbReference>
<dbReference type="CTD" id="20205491"/>
<dbReference type="EMBL" id="KB096900">
    <property type="protein sequence ID" value="ESO00702.1"/>
    <property type="molecule type" value="Genomic_DNA"/>
</dbReference>
<comment type="caution">
    <text evidence="2">Lacks conserved residue(s) required for the propagation of feature annotation.</text>
</comment>
<dbReference type="EMBL" id="AMQM01005397">
    <property type="status" value="NOT_ANNOTATED_CDS"/>
    <property type="molecule type" value="Genomic_DNA"/>
</dbReference>
<evidence type="ECO:0000313" key="7">
    <source>
        <dbReference type="Proteomes" id="UP000015101"/>
    </source>
</evidence>
<dbReference type="InterPro" id="IPR050372">
    <property type="entry name" value="Neurexin-related_CASP"/>
</dbReference>
<dbReference type="SUPFAM" id="SSF57196">
    <property type="entry name" value="EGF/Laminin"/>
    <property type="match status" value="1"/>
</dbReference>
<dbReference type="Pfam" id="PF02210">
    <property type="entry name" value="Laminin_G_2"/>
    <property type="match status" value="1"/>
</dbReference>
<dbReference type="GeneID" id="20205491"/>
<evidence type="ECO:0000313" key="6">
    <source>
        <dbReference type="EnsemblMetazoa" id="HelroP175690"/>
    </source>
</evidence>
<dbReference type="PROSITE" id="PS50025">
    <property type="entry name" value="LAM_G_DOMAIN"/>
    <property type="match status" value="1"/>
</dbReference>
<dbReference type="Proteomes" id="UP000015101">
    <property type="component" value="Unassembled WGS sequence"/>
</dbReference>
<dbReference type="Gene3D" id="2.10.25.10">
    <property type="entry name" value="Laminin"/>
    <property type="match status" value="1"/>
</dbReference>
<dbReference type="InParanoid" id="T1F9J2"/>
<dbReference type="InterPro" id="IPR001791">
    <property type="entry name" value="Laminin_G"/>
</dbReference>
<feature type="domain" description="EGF-like" evidence="4">
    <location>
        <begin position="187"/>
        <end position="225"/>
    </location>
</feature>
<sequence>MQFQAWKACETSVNTLHFDFETRRDGALIIYSQSNSANSFEFLEVKIVRGQLKIRYKVQSGNHETLQVCGDSLDDGSWHNLNVTYLKSNFTFFVDGYKCSSKYNLPVRKNLLSPESIEYRKAGTEDDDGYLFIGGIPKNRFDKPLKLSSVKYQTTFQGTIRRAMKSDCGGVADDLTLLGGHGVKSEVEDVCAVNNVCKNGGRCISSDGGPVCECHFTNYDGVNCERDAIKTANRPVIIVFAFVSVLVGLHEYSLESHGDVLMMMASDHVVLAAKSGTVILSGREVPQLTNINDYISNRGQIVSFTSPSQKRLPEKPERLNICLIFKVKYKIKKYKPVK</sequence>
<reference evidence="6" key="3">
    <citation type="submission" date="2015-06" db="UniProtKB">
        <authorList>
            <consortium name="EnsemblMetazoa"/>
        </authorList>
    </citation>
    <scope>IDENTIFICATION</scope>
</reference>
<gene>
    <name evidence="6" type="primary">20205491</name>
    <name evidence="5" type="ORF">HELRODRAFT_175690</name>
</gene>
<dbReference type="PROSITE" id="PS50026">
    <property type="entry name" value="EGF_3"/>
    <property type="match status" value="1"/>
</dbReference>
<evidence type="ECO:0000256" key="2">
    <source>
        <dbReference type="PROSITE-ProRule" id="PRU00076"/>
    </source>
</evidence>
<dbReference type="EnsemblMetazoa" id="HelroT175690">
    <property type="protein sequence ID" value="HelroP175690"/>
    <property type="gene ID" value="HelroG175690"/>
</dbReference>
<keyword evidence="1" id="KW-1015">Disulfide bond</keyword>
<dbReference type="SMART" id="SM00282">
    <property type="entry name" value="LamG"/>
    <property type="match status" value="1"/>
</dbReference>
<dbReference type="CDD" id="cd00110">
    <property type="entry name" value="LamG"/>
    <property type="match status" value="1"/>
</dbReference>
<dbReference type="Gene3D" id="2.60.120.200">
    <property type="match status" value="1"/>
</dbReference>
<dbReference type="OrthoDB" id="6275838at2759"/>
<keyword evidence="2" id="KW-0245">EGF-like domain</keyword>
<feature type="domain" description="Laminin G" evidence="3">
    <location>
        <begin position="1"/>
        <end position="191"/>
    </location>
</feature>
<name>T1F9J2_HELRO</name>
<organism evidence="6 7">
    <name type="scientific">Helobdella robusta</name>
    <name type="common">Californian leech</name>
    <dbReference type="NCBI Taxonomy" id="6412"/>
    <lineage>
        <taxon>Eukaryota</taxon>
        <taxon>Metazoa</taxon>
        <taxon>Spiralia</taxon>
        <taxon>Lophotrochozoa</taxon>
        <taxon>Annelida</taxon>
        <taxon>Clitellata</taxon>
        <taxon>Hirudinea</taxon>
        <taxon>Rhynchobdellida</taxon>
        <taxon>Glossiphoniidae</taxon>
        <taxon>Helobdella</taxon>
    </lineage>
</organism>
<dbReference type="KEGG" id="hro:HELRODRAFT_175690"/>
<dbReference type="SUPFAM" id="SSF49899">
    <property type="entry name" value="Concanavalin A-like lectins/glucanases"/>
    <property type="match status" value="1"/>
</dbReference>
<reference evidence="7" key="1">
    <citation type="submission" date="2012-12" db="EMBL/GenBank/DDBJ databases">
        <authorList>
            <person name="Hellsten U."/>
            <person name="Grimwood J."/>
            <person name="Chapman J.A."/>
            <person name="Shapiro H."/>
            <person name="Aerts A."/>
            <person name="Otillar R.P."/>
            <person name="Terry A.Y."/>
            <person name="Boore J.L."/>
            <person name="Simakov O."/>
            <person name="Marletaz F."/>
            <person name="Cho S.-J."/>
            <person name="Edsinger-Gonzales E."/>
            <person name="Havlak P."/>
            <person name="Kuo D.-H."/>
            <person name="Larsson T."/>
            <person name="Lv J."/>
            <person name="Arendt D."/>
            <person name="Savage R."/>
            <person name="Osoegawa K."/>
            <person name="de Jong P."/>
            <person name="Lindberg D.R."/>
            <person name="Seaver E.C."/>
            <person name="Weisblat D.A."/>
            <person name="Putnam N.H."/>
            <person name="Grigoriev I.V."/>
            <person name="Rokhsar D.S."/>
        </authorList>
    </citation>
    <scope>NUCLEOTIDE SEQUENCE</scope>
</reference>
<dbReference type="STRING" id="6412.T1F9J2"/>
<dbReference type="PANTHER" id="PTHR15036">
    <property type="entry name" value="PIKACHURIN-LIKE PROTEIN"/>
    <property type="match status" value="1"/>
</dbReference>
<evidence type="ECO:0008006" key="8">
    <source>
        <dbReference type="Google" id="ProtNLM"/>
    </source>
</evidence>
<protein>
    <recommendedName>
        <fullName evidence="8">EGF-like domain-containing protein</fullName>
    </recommendedName>
</protein>
<keyword evidence="7" id="KW-1185">Reference proteome</keyword>
<proteinExistence type="predicted"/>
<accession>T1F9J2</accession>
<dbReference type="RefSeq" id="XP_009021339.1">
    <property type="nucleotide sequence ID" value="XM_009023091.1"/>
</dbReference>
<evidence type="ECO:0000313" key="5">
    <source>
        <dbReference type="EMBL" id="ESO00702.1"/>
    </source>
</evidence>
<dbReference type="GO" id="GO:0016020">
    <property type="term" value="C:membrane"/>
    <property type="evidence" value="ECO:0007669"/>
    <property type="project" value="UniProtKB-SubCell"/>
</dbReference>
<evidence type="ECO:0000259" key="3">
    <source>
        <dbReference type="PROSITE" id="PS50025"/>
    </source>
</evidence>
<dbReference type="InterPro" id="IPR000742">
    <property type="entry name" value="EGF"/>
</dbReference>
<evidence type="ECO:0000259" key="4">
    <source>
        <dbReference type="PROSITE" id="PS50026"/>
    </source>
</evidence>
<reference evidence="5 7" key="2">
    <citation type="journal article" date="2013" name="Nature">
        <title>Insights into bilaterian evolution from three spiralian genomes.</title>
        <authorList>
            <person name="Simakov O."/>
            <person name="Marletaz F."/>
            <person name="Cho S.J."/>
            <person name="Edsinger-Gonzales E."/>
            <person name="Havlak P."/>
            <person name="Hellsten U."/>
            <person name="Kuo D.H."/>
            <person name="Larsson T."/>
            <person name="Lv J."/>
            <person name="Arendt D."/>
            <person name="Savage R."/>
            <person name="Osoegawa K."/>
            <person name="de Jong P."/>
            <person name="Grimwood J."/>
            <person name="Chapman J.A."/>
            <person name="Shapiro H."/>
            <person name="Aerts A."/>
            <person name="Otillar R.P."/>
            <person name="Terry A.Y."/>
            <person name="Boore J.L."/>
            <person name="Grigoriev I.V."/>
            <person name="Lindberg D.R."/>
            <person name="Seaver E.C."/>
            <person name="Weisblat D.A."/>
            <person name="Putnam N.H."/>
            <person name="Rokhsar D.S."/>
        </authorList>
    </citation>
    <scope>NUCLEOTIDE SEQUENCE</scope>
</reference>